<dbReference type="RefSeq" id="WP_229661468.1">
    <property type="nucleotide sequence ID" value="NZ_BJNA01000007.1"/>
</dbReference>
<keyword evidence="4" id="KW-1185">Reference proteome</keyword>
<dbReference type="Proteomes" id="UP000319804">
    <property type="component" value="Unassembled WGS sequence"/>
</dbReference>
<organism evidence="3 4">
    <name type="scientific">Microbacterium lacticum</name>
    <dbReference type="NCBI Taxonomy" id="33885"/>
    <lineage>
        <taxon>Bacteria</taxon>
        <taxon>Bacillati</taxon>
        <taxon>Actinomycetota</taxon>
        <taxon>Actinomycetes</taxon>
        <taxon>Micrococcales</taxon>
        <taxon>Microbacteriaceae</taxon>
        <taxon>Microbacterium</taxon>
    </lineage>
</organism>
<gene>
    <name evidence="3" type="ORF">FHX68_1053</name>
</gene>
<dbReference type="AlphaFoldDB" id="A0A4Y3ULI9"/>
<name>A0A4Y3ULI9_9MICO</name>
<evidence type="ECO:0000313" key="4">
    <source>
        <dbReference type="Proteomes" id="UP000319804"/>
    </source>
</evidence>
<protein>
    <submittedName>
        <fullName evidence="3">Cell division protein FtsB</fullName>
    </submittedName>
</protein>
<dbReference type="InterPro" id="IPR007060">
    <property type="entry name" value="FtsL/DivIC"/>
</dbReference>
<feature type="region of interest" description="Disordered" evidence="1">
    <location>
        <begin position="1"/>
        <end position="20"/>
    </location>
</feature>
<feature type="compositionally biased region" description="Pro residues" evidence="1">
    <location>
        <begin position="1"/>
        <end position="10"/>
    </location>
</feature>
<keyword evidence="3" id="KW-0132">Cell division</keyword>
<reference evidence="3 4" key="1">
    <citation type="submission" date="2019-06" db="EMBL/GenBank/DDBJ databases">
        <title>Sequencing the genomes of 1000 actinobacteria strains.</title>
        <authorList>
            <person name="Klenk H.-P."/>
        </authorList>
    </citation>
    <scope>NUCLEOTIDE SEQUENCE [LARGE SCALE GENOMIC DNA]</scope>
    <source>
        <strain evidence="3 4">DSM 20427</strain>
    </source>
</reference>
<keyword evidence="2" id="KW-0472">Membrane</keyword>
<sequence length="174" mass="18936">MRRPAAPPSRTPNSQITDASRERRAVDVREWAGGIRFSAFTAIMLGLVVLAVFVLVPTVGTYLSQQQQITALEHSVQLTTDEVAALEQQKQRWADPAYVTSQARARLYYMLPGEVVYLVDDDLPPASIPLDQQPVSDDVQETRSDWMAQLVRSVTAAGLTQTAVAPDGTGGTAP</sequence>
<feature type="transmembrane region" description="Helical" evidence="2">
    <location>
        <begin position="39"/>
        <end position="63"/>
    </location>
</feature>
<comment type="caution">
    <text evidence="3">The sequence shown here is derived from an EMBL/GenBank/DDBJ whole genome shotgun (WGS) entry which is preliminary data.</text>
</comment>
<evidence type="ECO:0000313" key="3">
    <source>
        <dbReference type="EMBL" id="TQN00925.1"/>
    </source>
</evidence>
<dbReference type="EMBL" id="VFPS01000001">
    <property type="protein sequence ID" value="TQN00925.1"/>
    <property type="molecule type" value="Genomic_DNA"/>
</dbReference>
<keyword evidence="2" id="KW-1133">Transmembrane helix</keyword>
<accession>A0A4Y3ULI9</accession>
<evidence type="ECO:0000256" key="2">
    <source>
        <dbReference type="SAM" id="Phobius"/>
    </source>
</evidence>
<evidence type="ECO:0000256" key="1">
    <source>
        <dbReference type="SAM" id="MobiDB-lite"/>
    </source>
</evidence>
<proteinExistence type="predicted"/>
<dbReference type="GO" id="GO:0051301">
    <property type="term" value="P:cell division"/>
    <property type="evidence" value="ECO:0007669"/>
    <property type="project" value="UniProtKB-KW"/>
</dbReference>
<keyword evidence="3" id="KW-0131">Cell cycle</keyword>
<dbReference type="Pfam" id="PF04977">
    <property type="entry name" value="DivIC"/>
    <property type="match status" value="1"/>
</dbReference>
<keyword evidence="2" id="KW-0812">Transmembrane</keyword>